<gene>
    <name evidence="1" type="ORF">RIO-1_24</name>
</gene>
<proteinExistence type="predicted"/>
<evidence type="ECO:0000313" key="1">
    <source>
        <dbReference type="EMBL" id="AGK87038.1"/>
    </source>
</evidence>
<dbReference type="PANTHER" id="PTHR42646:SF2">
    <property type="entry name" value="5'-3' EXONUCLEASE FAMILY PROTEIN"/>
    <property type="match status" value="1"/>
</dbReference>
<name>R4JF83_9CAUD</name>
<dbReference type="GO" id="GO:0017108">
    <property type="term" value="F:5'-flap endonuclease activity"/>
    <property type="evidence" value="ECO:0007669"/>
    <property type="project" value="InterPro"/>
</dbReference>
<keyword evidence="1" id="KW-0378">Hydrolase</keyword>
<accession>R4JF83</accession>
<dbReference type="PANTHER" id="PTHR42646">
    <property type="entry name" value="FLAP ENDONUCLEASE XNI"/>
    <property type="match status" value="1"/>
</dbReference>
<keyword evidence="2" id="KW-1185">Reference proteome</keyword>
<dbReference type="GO" id="GO:0004527">
    <property type="term" value="F:exonuclease activity"/>
    <property type="evidence" value="ECO:0007669"/>
    <property type="project" value="UniProtKB-KW"/>
</dbReference>
<protein>
    <submittedName>
        <fullName evidence="1">5'-3' exonuclease</fullName>
    </submittedName>
</protein>
<dbReference type="SUPFAM" id="SSF47807">
    <property type="entry name" value="5' to 3' exonuclease, C-terminal subdomain"/>
    <property type="match status" value="1"/>
</dbReference>
<dbReference type="InterPro" id="IPR036279">
    <property type="entry name" value="5-3_exonuclease_C_sf"/>
</dbReference>
<dbReference type="SUPFAM" id="SSF88723">
    <property type="entry name" value="PIN domain-like"/>
    <property type="match status" value="1"/>
</dbReference>
<dbReference type="EMBL" id="KC751414">
    <property type="protein sequence ID" value="AGK87038.1"/>
    <property type="molecule type" value="Genomic_DNA"/>
</dbReference>
<evidence type="ECO:0000313" key="2">
    <source>
        <dbReference type="Proteomes" id="UP000013564"/>
    </source>
</evidence>
<dbReference type="InterPro" id="IPR038969">
    <property type="entry name" value="FEN"/>
</dbReference>
<dbReference type="RefSeq" id="YP_008051094.1">
    <property type="nucleotide sequence ID" value="NC_021300.1"/>
</dbReference>
<dbReference type="Gene3D" id="1.10.150.20">
    <property type="entry name" value="5' to 3' exonuclease, C-terminal subdomain"/>
    <property type="match status" value="1"/>
</dbReference>
<dbReference type="OrthoDB" id="6588at10239"/>
<dbReference type="GO" id="GO:0033567">
    <property type="term" value="P:DNA replication, Okazaki fragment processing"/>
    <property type="evidence" value="ECO:0007669"/>
    <property type="project" value="InterPro"/>
</dbReference>
<dbReference type="GeneID" id="16207408"/>
<dbReference type="Proteomes" id="UP000013564">
    <property type="component" value="Segment"/>
</dbReference>
<dbReference type="KEGG" id="vg:16207408"/>
<keyword evidence="1" id="KW-0540">Nuclease</keyword>
<keyword evidence="1" id="KW-0269">Exonuclease</keyword>
<organism evidence="1 2">
    <name type="scientific">Pseudoalteromonas phage RIO-1</name>
    <dbReference type="NCBI Taxonomy" id="1316739"/>
    <lineage>
        <taxon>Viruses</taxon>
        <taxon>Duplodnaviria</taxon>
        <taxon>Heunggongvirae</taxon>
        <taxon>Uroviricota</taxon>
        <taxon>Caudoviricetes</taxon>
        <taxon>Zobellviridae</taxon>
        <taxon>Melvirus</taxon>
        <taxon>Melvirus orientalis</taxon>
    </lineage>
</organism>
<reference evidence="1 2" key="1">
    <citation type="journal article" date="2013" name="J. Virol.">
        <title>Morphology, Physiological Characteristics, and Complete Sequence of Marine Bacteriophage RIO-1 Infecting Pseudoalteromonas marina.</title>
        <authorList>
            <person name="Hardies S.C."/>
            <person name="Hwang Y.J."/>
            <person name="Hwang C.Y."/>
            <person name="Jang G.I."/>
            <person name="Cho B.C."/>
        </authorList>
    </citation>
    <scope>NUCLEOTIDE SEQUENCE [LARGE SCALE GENOMIC DNA]</scope>
</reference>
<sequence>MLKVNRPEPRPKSLKVKEEGWYGLFDFDLWAYDIGFAADAGDDPLPLSWAIKVVDQRMEDICQTLNLREYEGFITGTENFRYDIAKQVPYKSGRSTGKPRHYQSIRDYLVKAHNCTLVEGIEADDALAIRQTELGNNSIIISRDKDLRQVPGWQYGYPVGNQPEFGPWKYDEIGELELHVKHKEKDGVKRVSSTKLSGGGSKFFYSQVLTGDPTDTYPGLKGCGNAKAYKVLNETESVREMYEACLALYEEKYPENAAEMLREQAQLAWMVREYDVKNNKPIMWREPDA</sequence>
<dbReference type="Gene3D" id="3.40.50.1010">
    <property type="entry name" value="5'-nuclease"/>
    <property type="match status" value="1"/>
</dbReference>
<dbReference type="InterPro" id="IPR029060">
    <property type="entry name" value="PIN-like_dom_sf"/>
</dbReference>